<organism evidence="3">
    <name type="scientific">Streptomyces sp. R44</name>
    <dbReference type="NCBI Taxonomy" id="3238633"/>
    <lineage>
        <taxon>Bacteria</taxon>
        <taxon>Bacillati</taxon>
        <taxon>Actinomycetota</taxon>
        <taxon>Actinomycetes</taxon>
        <taxon>Kitasatosporales</taxon>
        <taxon>Streptomycetaceae</taxon>
        <taxon>Streptomyces</taxon>
    </lineage>
</organism>
<dbReference type="InterPro" id="IPR035992">
    <property type="entry name" value="Ricin_B-like_lectins"/>
</dbReference>
<evidence type="ECO:0000313" key="3">
    <source>
        <dbReference type="EMBL" id="XDQ70076.1"/>
    </source>
</evidence>
<dbReference type="PROSITE" id="PS50231">
    <property type="entry name" value="RICIN_B_LECTIN"/>
    <property type="match status" value="1"/>
</dbReference>
<dbReference type="InterPro" id="IPR000772">
    <property type="entry name" value="Ricin_B_lectin"/>
</dbReference>
<accession>A0AB39STA2</accession>
<name>A0AB39STA2_9ACTN</name>
<keyword evidence="1" id="KW-0732">Signal</keyword>
<sequence>MKLSPFSHVRRGLLVLAATIGMLFGFTAAPAQAQDLVLDGVFELQPLHTSGKCLEVADWSTNDGAAVRQWDCTHKPNQQWARYYAPGSSTGPYWYVNMNSGKCLEIRDWGTYNGAVADQWGCHYGANQTWYGNSGMIYPDFTYASSKCLEIADWRTDNGAPARLWDCTYQPNQKFYFKRV</sequence>
<dbReference type="RefSeq" id="WP_369142821.1">
    <property type="nucleotide sequence ID" value="NZ_CP163444.1"/>
</dbReference>
<feature type="signal peptide" evidence="1">
    <location>
        <begin position="1"/>
        <end position="33"/>
    </location>
</feature>
<dbReference type="EMBL" id="CP163444">
    <property type="protein sequence ID" value="XDQ70076.1"/>
    <property type="molecule type" value="Genomic_DNA"/>
</dbReference>
<feature type="domain" description="Ricin B lectin" evidence="2">
    <location>
        <begin position="39"/>
        <end position="178"/>
    </location>
</feature>
<dbReference type="AlphaFoldDB" id="A0AB39STA2"/>
<proteinExistence type="predicted"/>
<protein>
    <submittedName>
        <fullName evidence="3">RICIN domain-containing protein</fullName>
    </submittedName>
</protein>
<gene>
    <name evidence="3" type="ORF">AB5J54_05845</name>
</gene>
<dbReference type="SMART" id="SM00458">
    <property type="entry name" value="RICIN"/>
    <property type="match status" value="1"/>
</dbReference>
<dbReference type="Pfam" id="PF14200">
    <property type="entry name" value="RicinB_lectin_2"/>
    <property type="match status" value="1"/>
</dbReference>
<dbReference type="SUPFAM" id="SSF50370">
    <property type="entry name" value="Ricin B-like lectins"/>
    <property type="match status" value="1"/>
</dbReference>
<evidence type="ECO:0000256" key="1">
    <source>
        <dbReference type="SAM" id="SignalP"/>
    </source>
</evidence>
<dbReference type="Gene3D" id="2.80.10.50">
    <property type="match status" value="3"/>
</dbReference>
<reference evidence="3" key="1">
    <citation type="submission" date="2024-07" db="EMBL/GenBank/DDBJ databases">
        <authorList>
            <person name="Yu S.T."/>
        </authorList>
    </citation>
    <scope>NUCLEOTIDE SEQUENCE</scope>
    <source>
        <strain evidence="3">R44</strain>
    </source>
</reference>
<evidence type="ECO:0000259" key="2">
    <source>
        <dbReference type="SMART" id="SM00458"/>
    </source>
</evidence>
<dbReference type="Pfam" id="PF00652">
    <property type="entry name" value="Ricin_B_lectin"/>
    <property type="match status" value="1"/>
</dbReference>
<feature type="chain" id="PRO_5044246800" evidence="1">
    <location>
        <begin position="34"/>
        <end position="180"/>
    </location>
</feature>
<dbReference type="CDD" id="cd00161">
    <property type="entry name" value="beta-trefoil_Ricin-like"/>
    <property type="match status" value="1"/>
</dbReference>